<reference evidence="1 2" key="1">
    <citation type="submission" date="2021-07" db="EMBL/GenBank/DDBJ databases">
        <authorList>
            <consortium name="Genoscope - CEA"/>
            <person name="William W."/>
        </authorList>
    </citation>
    <scope>NUCLEOTIDE SEQUENCE [LARGE SCALE GENOMIC DNA]</scope>
</reference>
<dbReference type="Proteomes" id="UP000694005">
    <property type="component" value="Chromosome A09"/>
</dbReference>
<accession>A0A8D9D1T6</accession>
<evidence type="ECO:0000313" key="2">
    <source>
        <dbReference type="Proteomes" id="UP000694005"/>
    </source>
</evidence>
<dbReference type="Gramene" id="A09p80180.2_BraZ1">
    <property type="protein sequence ID" value="A09p80180.2_BraZ1.CDS"/>
    <property type="gene ID" value="A09g80180.2_BraZ1"/>
</dbReference>
<gene>
    <name evidence="1" type="ORF">BRAPAZ1V2_A09P80180.2</name>
</gene>
<dbReference type="Gene3D" id="3.40.50.720">
    <property type="entry name" value="NAD(P)-binding Rossmann-like Domain"/>
    <property type="match status" value="1"/>
</dbReference>
<organism evidence="1 2">
    <name type="scientific">Brassica campestris</name>
    <name type="common">Field mustard</name>
    <dbReference type="NCBI Taxonomy" id="3711"/>
    <lineage>
        <taxon>Eukaryota</taxon>
        <taxon>Viridiplantae</taxon>
        <taxon>Streptophyta</taxon>
        <taxon>Embryophyta</taxon>
        <taxon>Tracheophyta</taxon>
        <taxon>Spermatophyta</taxon>
        <taxon>Magnoliopsida</taxon>
        <taxon>eudicotyledons</taxon>
        <taxon>Gunneridae</taxon>
        <taxon>Pentapetalae</taxon>
        <taxon>rosids</taxon>
        <taxon>malvids</taxon>
        <taxon>Brassicales</taxon>
        <taxon>Brassicaceae</taxon>
        <taxon>Brassiceae</taxon>
        <taxon>Brassica</taxon>
    </lineage>
</organism>
<dbReference type="AlphaFoldDB" id="A0A8D9D1T6"/>
<sequence length="53" mass="5805">MCHFGASELHVVAAFIGGITSQEVIKLVTKQFVPMLGTYIFNGIDHKSQLLTL</sequence>
<dbReference type="SUPFAM" id="SSF69572">
    <property type="entry name" value="Activating enzymes of the ubiquitin-like proteins"/>
    <property type="match status" value="1"/>
</dbReference>
<dbReference type="InterPro" id="IPR035985">
    <property type="entry name" value="Ubiquitin-activating_enz"/>
</dbReference>
<dbReference type="GO" id="GO:0008641">
    <property type="term" value="F:ubiquitin-like modifier activating enzyme activity"/>
    <property type="evidence" value="ECO:0007669"/>
    <property type="project" value="InterPro"/>
</dbReference>
<evidence type="ECO:0000313" key="1">
    <source>
        <dbReference type="EMBL" id="CAG7867551.1"/>
    </source>
</evidence>
<protein>
    <submittedName>
        <fullName evidence="1">Uncharacterized protein</fullName>
    </submittedName>
</protein>
<proteinExistence type="predicted"/>
<dbReference type="EMBL" id="LS974625">
    <property type="protein sequence ID" value="CAG7867551.1"/>
    <property type="molecule type" value="Genomic_DNA"/>
</dbReference>
<name>A0A8D9D1T6_BRACM</name>